<dbReference type="PANTHER" id="PTHR43210:SF2">
    <property type="entry name" value="ATP-DEPENDENT DETHIOBIOTIN SYNTHETASE BIOD 2"/>
    <property type="match status" value="1"/>
</dbReference>
<feature type="binding site" evidence="9">
    <location>
        <begin position="208"/>
        <end position="210"/>
    </location>
    <ligand>
        <name>ATP</name>
        <dbReference type="ChEBI" id="CHEBI:30616"/>
    </ligand>
</feature>
<comment type="subcellular location">
    <subcellularLocation>
        <location evidence="9">Cytoplasm</location>
    </subcellularLocation>
</comment>
<dbReference type="Pfam" id="PF13500">
    <property type="entry name" value="AAA_26"/>
    <property type="match status" value="1"/>
</dbReference>
<keyword evidence="6 9" id="KW-0067">ATP-binding</keyword>
<keyword evidence="4 9" id="KW-0547">Nucleotide-binding</keyword>
<feature type="binding site" evidence="9">
    <location>
        <position position="114"/>
    </location>
    <ligand>
        <name>Mg(2+)</name>
        <dbReference type="ChEBI" id="CHEBI:18420"/>
    </ligand>
</feature>
<keyword evidence="5 9" id="KW-0093">Biotin biosynthesis</keyword>
<feature type="binding site" evidence="9">
    <location>
        <begin position="114"/>
        <end position="117"/>
    </location>
    <ligand>
        <name>ATP</name>
        <dbReference type="ChEBI" id="CHEBI:30616"/>
    </ligand>
</feature>
<comment type="pathway">
    <text evidence="9">Cofactor biosynthesis; biotin biosynthesis; biotin from 7,8-diaminononanoate: step 1/2.</text>
</comment>
<comment type="similarity">
    <text evidence="9">Belongs to the dethiobiotin synthetase family.</text>
</comment>
<dbReference type="GO" id="GO:0000287">
    <property type="term" value="F:magnesium ion binding"/>
    <property type="evidence" value="ECO:0007669"/>
    <property type="project" value="UniProtKB-UniRule"/>
</dbReference>
<comment type="caution">
    <text evidence="10">The sequence shown here is derived from an EMBL/GenBank/DDBJ whole genome shotgun (WGS) entry which is preliminary data.</text>
</comment>
<evidence type="ECO:0000256" key="3">
    <source>
        <dbReference type="ARBA" id="ARBA00022723"/>
    </source>
</evidence>
<evidence type="ECO:0000256" key="2">
    <source>
        <dbReference type="ARBA" id="ARBA00022598"/>
    </source>
</evidence>
<dbReference type="CDD" id="cd03109">
    <property type="entry name" value="DTBS"/>
    <property type="match status" value="1"/>
</dbReference>
<comment type="catalytic activity">
    <reaction evidence="8">
        <text>(7R,8S)-8-amino-7-(carboxyamino)nonanoate + ATP = (4R,5S)-dethiobiotin + ADP + phosphate + H(+)</text>
        <dbReference type="Rhea" id="RHEA:63684"/>
        <dbReference type="ChEBI" id="CHEBI:15378"/>
        <dbReference type="ChEBI" id="CHEBI:30616"/>
        <dbReference type="ChEBI" id="CHEBI:43474"/>
        <dbReference type="ChEBI" id="CHEBI:149470"/>
        <dbReference type="ChEBI" id="CHEBI:149473"/>
        <dbReference type="ChEBI" id="CHEBI:456216"/>
    </reaction>
</comment>
<keyword evidence="3 9" id="KW-0479">Metal-binding</keyword>
<dbReference type="HAMAP" id="MF_00336">
    <property type="entry name" value="BioD"/>
    <property type="match status" value="1"/>
</dbReference>
<dbReference type="UniPathway" id="UPA00078">
    <property type="reaction ID" value="UER00161"/>
</dbReference>
<keyword evidence="2 9" id="KW-0436">Ligase</keyword>
<sequence>MSIYFIAGIDTDAGKSFATGLLAKYLLNKQVNVVTQKFAQTGCKGVSEDIQTHREIMGIELMDVDNDKTTCPFVFDYPASPHLAAEMQNETIDIDKINNSSKQLNDMFEIVLLEGVGGLNVPITLDYSLLDFLEEKKYPTILVSSSKLGSINHTLLSLEILQKRNIPLHGLIYNHFPSNSEFILKDSVKVFEHYLKKMNFNCPIVEIPVIDDFKNSEVDFSAFFK</sequence>
<feature type="binding site" evidence="9">
    <location>
        <position position="41"/>
    </location>
    <ligand>
        <name>substrate</name>
    </ligand>
</feature>
<feature type="active site" evidence="9">
    <location>
        <position position="37"/>
    </location>
</feature>
<feature type="binding site" evidence="9">
    <location>
        <position position="49"/>
    </location>
    <ligand>
        <name>ATP</name>
        <dbReference type="ChEBI" id="CHEBI:30616"/>
    </ligand>
</feature>
<evidence type="ECO:0000256" key="8">
    <source>
        <dbReference type="ARBA" id="ARBA00047386"/>
    </source>
</evidence>
<dbReference type="Gene3D" id="3.40.50.300">
    <property type="entry name" value="P-loop containing nucleotide triphosphate hydrolases"/>
    <property type="match status" value="1"/>
</dbReference>
<keyword evidence="11" id="KW-1185">Reference proteome</keyword>
<evidence type="ECO:0000256" key="4">
    <source>
        <dbReference type="ARBA" id="ARBA00022741"/>
    </source>
</evidence>
<evidence type="ECO:0000313" key="10">
    <source>
        <dbReference type="EMBL" id="PXY01914.1"/>
    </source>
</evidence>
<evidence type="ECO:0000256" key="7">
    <source>
        <dbReference type="ARBA" id="ARBA00022842"/>
    </source>
</evidence>
<protein>
    <recommendedName>
        <fullName evidence="9">ATP-dependent dethiobiotin synthetase BioD</fullName>
        <ecNumber evidence="9">6.3.3.3</ecNumber>
    </recommendedName>
    <alternativeName>
        <fullName evidence="9">DTB synthetase</fullName>
        <shortName evidence="9">DTBS</shortName>
    </alternativeName>
    <alternativeName>
        <fullName evidence="9">Dethiobiotin synthase</fullName>
    </alternativeName>
</protein>
<reference evidence="10 11" key="1">
    <citation type="submission" date="2018-05" db="EMBL/GenBank/DDBJ databases">
        <title>Marinifilum breve JC075T sp. nov., a marine bacterium isolated from Yongle Blue Hole in the South China Sea.</title>
        <authorList>
            <person name="Fu T."/>
        </authorList>
    </citation>
    <scope>NUCLEOTIDE SEQUENCE [LARGE SCALE GENOMIC DNA]</scope>
    <source>
        <strain evidence="10 11">JC075</strain>
    </source>
</reference>
<dbReference type="AlphaFoldDB" id="A0A2V4AD29"/>
<dbReference type="GO" id="GO:0005524">
    <property type="term" value="F:ATP binding"/>
    <property type="evidence" value="ECO:0007669"/>
    <property type="project" value="UniProtKB-UniRule"/>
</dbReference>
<feature type="binding site" evidence="9">
    <location>
        <position position="49"/>
    </location>
    <ligand>
        <name>Mg(2+)</name>
        <dbReference type="ChEBI" id="CHEBI:18420"/>
    </ligand>
</feature>
<dbReference type="SUPFAM" id="SSF52540">
    <property type="entry name" value="P-loop containing nucleoside triphosphate hydrolases"/>
    <property type="match status" value="1"/>
</dbReference>
<comment type="function">
    <text evidence="9">Catalyzes a mechanistically unusual reaction, the ATP-dependent insertion of CO2 between the N7 and N8 nitrogen atoms of 7,8-diaminopelargonic acid (DAPA, also called 7,8-diammoniononanoate) to form a ureido ring.</text>
</comment>
<dbReference type="RefSeq" id="WP_110359550.1">
    <property type="nucleotide sequence ID" value="NZ_QFLI01000002.1"/>
</dbReference>
<dbReference type="PIRSF" id="PIRSF006755">
    <property type="entry name" value="DTB_synth"/>
    <property type="match status" value="1"/>
</dbReference>
<comment type="subunit">
    <text evidence="9">Homodimer.</text>
</comment>
<name>A0A2V4AD29_9BACT</name>
<organism evidence="10 11">
    <name type="scientific">Marinifilum breve</name>
    <dbReference type="NCBI Taxonomy" id="2184082"/>
    <lineage>
        <taxon>Bacteria</taxon>
        <taxon>Pseudomonadati</taxon>
        <taxon>Bacteroidota</taxon>
        <taxon>Bacteroidia</taxon>
        <taxon>Marinilabiliales</taxon>
        <taxon>Marinifilaceae</taxon>
    </lineage>
</organism>
<dbReference type="EC" id="6.3.3.3" evidence="9"/>
<comment type="caution">
    <text evidence="9">Lacks conserved residue(s) required for the propagation of feature annotation.</text>
</comment>
<evidence type="ECO:0000256" key="1">
    <source>
        <dbReference type="ARBA" id="ARBA00022490"/>
    </source>
</evidence>
<evidence type="ECO:0000313" key="11">
    <source>
        <dbReference type="Proteomes" id="UP000248079"/>
    </source>
</evidence>
<comment type="cofactor">
    <cofactor evidence="9">
        <name>Mg(2+)</name>
        <dbReference type="ChEBI" id="CHEBI:18420"/>
    </cofactor>
</comment>
<keyword evidence="1 9" id="KW-0963">Cytoplasm</keyword>
<dbReference type="GO" id="GO:0009102">
    <property type="term" value="P:biotin biosynthetic process"/>
    <property type="evidence" value="ECO:0007669"/>
    <property type="project" value="UniProtKB-UniRule"/>
</dbReference>
<comment type="catalytic activity">
    <reaction evidence="9">
        <text>(7R,8S)-7,8-diammoniononanoate + CO2 + ATP = (4R,5S)-dethiobiotin + ADP + phosphate + 3 H(+)</text>
        <dbReference type="Rhea" id="RHEA:15805"/>
        <dbReference type="ChEBI" id="CHEBI:15378"/>
        <dbReference type="ChEBI" id="CHEBI:16526"/>
        <dbReference type="ChEBI" id="CHEBI:30616"/>
        <dbReference type="ChEBI" id="CHEBI:43474"/>
        <dbReference type="ChEBI" id="CHEBI:149469"/>
        <dbReference type="ChEBI" id="CHEBI:149473"/>
        <dbReference type="ChEBI" id="CHEBI:456216"/>
        <dbReference type="EC" id="6.3.3.3"/>
    </reaction>
</comment>
<dbReference type="PANTHER" id="PTHR43210">
    <property type="entry name" value="DETHIOBIOTIN SYNTHETASE"/>
    <property type="match status" value="1"/>
</dbReference>
<dbReference type="GO" id="GO:0004141">
    <property type="term" value="F:dethiobiotin synthase activity"/>
    <property type="evidence" value="ECO:0007669"/>
    <property type="project" value="UniProtKB-UniRule"/>
</dbReference>
<feature type="binding site" evidence="9">
    <location>
        <begin position="174"/>
        <end position="175"/>
    </location>
    <ligand>
        <name>ATP</name>
        <dbReference type="ChEBI" id="CHEBI:30616"/>
    </ligand>
</feature>
<proteinExistence type="inferred from homology"/>
<feature type="binding site" evidence="9">
    <location>
        <begin position="12"/>
        <end position="17"/>
    </location>
    <ligand>
        <name>ATP</name>
        <dbReference type="ChEBI" id="CHEBI:30616"/>
    </ligand>
</feature>
<dbReference type="Proteomes" id="UP000248079">
    <property type="component" value="Unassembled WGS sequence"/>
</dbReference>
<dbReference type="InterPro" id="IPR027417">
    <property type="entry name" value="P-loop_NTPase"/>
</dbReference>
<accession>A0A2V4AD29</accession>
<dbReference type="OrthoDB" id="9802097at2"/>
<dbReference type="NCBIfam" id="TIGR00347">
    <property type="entry name" value="bioD"/>
    <property type="match status" value="1"/>
</dbReference>
<dbReference type="EMBL" id="QFLI01000002">
    <property type="protein sequence ID" value="PXY01914.1"/>
    <property type="molecule type" value="Genomic_DNA"/>
</dbReference>
<dbReference type="GO" id="GO:0005829">
    <property type="term" value="C:cytosol"/>
    <property type="evidence" value="ECO:0007669"/>
    <property type="project" value="TreeGrafter"/>
</dbReference>
<evidence type="ECO:0000256" key="9">
    <source>
        <dbReference type="HAMAP-Rule" id="MF_00336"/>
    </source>
</evidence>
<gene>
    <name evidence="9" type="primary">bioD</name>
    <name evidence="10" type="ORF">DF185_04505</name>
</gene>
<evidence type="ECO:0000256" key="5">
    <source>
        <dbReference type="ARBA" id="ARBA00022756"/>
    </source>
</evidence>
<dbReference type="InterPro" id="IPR004472">
    <property type="entry name" value="DTB_synth_BioD"/>
</dbReference>
<keyword evidence="7 9" id="KW-0460">Magnesium</keyword>
<evidence type="ECO:0000256" key="6">
    <source>
        <dbReference type="ARBA" id="ARBA00022840"/>
    </source>
</evidence>
<feature type="binding site" evidence="9">
    <location>
        <position position="16"/>
    </location>
    <ligand>
        <name>Mg(2+)</name>
        <dbReference type="ChEBI" id="CHEBI:18420"/>
    </ligand>
</feature>